<evidence type="ECO:0000313" key="4">
    <source>
        <dbReference type="Proteomes" id="UP001634394"/>
    </source>
</evidence>
<dbReference type="EMBL" id="JBJQND010000010">
    <property type="protein sequence ID" value="KAL3863640.1"/>
    <property type="molecule type" value="Genomic_DNA"/>
</dbReference>
<reference evidence="3 4" key="1">
    <citation type="submission" date="2024-11" db="EMBL/GenBank/DDBJ databases">
        <title>Chromosome-level genome assembly of the freshwater bivalve Anodonta woodiana.</title>
        <authorList>
            <person name="Chen X."/>
        </authorList>
    </citation>
    <scope>NUCLEOTIDE SEQUENCE [LARGE SCALE GENOMIC DNA]</scope>
    <source>
        <strain evidence="3">MN2024</strain>
        <tissue evidence="3">Gills</tissue>
    </source>
</reference>
<dbReference type="PANTHER" id="PTHR11362:SF82">
    <property type="entry name" value="PHOSPHATIDYLETHANOLAMINE-BINDING PROTEIN 4"/>
    <property type="match status" value="1"/>
</dbReference>
<dbReference type="Gene3D" id="3.90.280.10">
    <property type="entry name" value="PEBP-like"/>
    <property type="match status" value="1"/>
</dbReference>
<organism evidence="3 4">
    <name type="scientific">Sinanodonta woodiana</name>
    <name type="common">Chinese pond mussel</name>
    <name type="synonym">Anodonta woodiana</name>
    <dbReference type="NCBI Taxonomy" id="1069815"/>
    <lineage>
        <taxon>Eukaryota</taxon>
        <taxon>Metazoa</taxon>
        <taxon>Spiralia</taxon>
        <taxon>Lophotrochozoa</taxon>
        <taxon>Mollusca</taxon>
        <taxon>Bivalvia</taxon>
        <taxon>Autobranchia</taxon>
        <taxon>Heteroconchia</taxon>
        <taxon>Palaeoheterodonta</taxon>
        <taxon>Unionida</taxon>
        <taxon>Unionoidea</taxon>
        <taxon>Unionidae</taxon>
        <taxon>Unioninae</taxon>
        <taxon>Sinanodonta</taxon>
    </lineage>
</organism>
<dbReference type="Proteomes" id="UP001634394">
    <property type="component" value="Unassembled WGS sequence"/>
</dbReference>
<dbReference type="Pfam" id="PF01161">
    <property type="entry name" value="PBP"/>
    <property type="match status" value="1"/>
</dbReference>
<keyword evidence="2" id="KW-0812">Transmembrane</keyword>
<evidence type="ECO:0000256" key="1">
    <source>
        <dbReference type="ARBA" id="ARBA00007091"/>
    </source>
</evidence>
<proteinExistence type="inferred from homology"/>
<comment type="similarity">
    <text evidence="1">Belongs to the phosphatidylethanolamine-binding protein family.</text>
</comment>
<sequence>MVLIALVSKRNFRNVSAFHRWVWSPLLTIALGGFYVLAVTAVEPVSLENFKNDGVVPDVIDEVPPNVLQVKYGSIDVQPGMILTPAWVKDPPTVDYQGDVGSYYTLVMIDPDAPSRVNPVSGEWQHWLVTNIPGKDVKRGQENIEYVGAGPPKGTGLHRYVFLLYKQPQGKMKFKDIPKLTNHSGVGRAGHNVRRFIAMYGLEGNLVAGNFFKAKYDEYVPTLYKQLAG</sequence>
<dbReference type="SUPFAM" id="SSF49777">
    <property type="entry name" value="PEBP-like"/>
    <property type="match status" value="1"/>
</dbReference>
<dbReference type="PROSITE" id="PS01220">
    <property type="entry name" value="PBP"/>
    <property type="match status" value="1"/>
</dbReference>
<evidence type="ECO:0000256" key="2">
    <source>
        <dbReference type="SAM" id="Phobius"/>
    </source>
</evidence>
<keyword evidence="2" id="KW-1133">Transmembrane helix</keyword>
<dbReference type="InterPro" id="IPR035810">
    <property type="entry name" value="PEBP_euk"/>
</dbReference>
<keyword evidence="4" id="KW-1185">Reference proteome</keyword>
<protein>
    <submittedName>
        <fullName evidence="3">Uncharacterized protein</fullName>
    </submittedName>
</protein>
<name>A0ABD3VQK1_SINWO</name>
<gene>
    <name evidence="3" type="ORF">ACJMK2_005389</name>
</gene>
<evidence type="ECO:0000313" key="3">
    <source>
        <dbReference type="EMBL" id="KAL3863640.1"/>
    </source>
</evidence>
<dbReference type="AlphaFoldDB" id="A0ABD3VQK1"/>
<dbReference type="InterPro" id="IPR008914">
    <property type="entry name" value="PEBP"/>
</dbReference>
<feature type="transmembrane region" description="Helical" evidence="2">
    <location>
        <begin position="21"/>
        <end position="42"/>
    </location>
</feature>
<accession>A0ABD3VQK1</accession>
<dbReference type="InterPro" id="IPR036610">
    <property type="entry name" value="PEBP-like_sf"/>
</dbReference>
<keyword evidence="2" id="KW-0472">Membrane</keyword>
<comment type="caution">
    <text evidence="3">The sequence shown here is derived from an EMBL/GenBank/DDBJ whole genome shotgun (WGS) entry which is preliminary data.</text>
</comment>
<dbReference type="PANTHER" id="PTHR11362">
    <property type="entry name" value="PHOSPHATIDYLETHANOLAMINE-BINDING PROTEIN"/>
    <property type="match status" value="1"/>
</dbReference>
<dbReference type="CDD" id="cd00866">
    <property type="entry name" value="PEBP_euk"/>
    <property type="match status" value="1"/>
</dbReference>
<dbReference type="InterPro" id="IPR001858">
    <property type="entry name" value="Phosphatidylethanolamine-bd_CS"/>
</dbReference>